<dbReference type="Pfam" id="PF05007">
    <property type="entry name" value="Mannosyl_trans"/>
    <property type="match status" value="1"/>
</dbReference>
<feature type="transmembrane region" description="Helical" evidence="1">
    <location>
        <begin position="322"/>
        <end position="339"/>
    </location>
</feature>
<evidence type="ECO:0000313" key="3">
    <source>
        <dbReference type="Proteomes" id="UP000551501"/>
    </source>
</evidence>
<feature type="transmembrane region" description="Helical" evidence="1">
    <location>
        <begin position="128"/>
        <end position="153"/>
    </location>
</feature>
<name>A0A840EV35_9ACTN</name>
<keyword evidence="1" id="KW-0472">Membrane</keyword>
<reference evidence="2 3" key="1">
    <citation type="submission" date="2020-08" db="EMBL/GenBank/DDBJ databases">
        <title>Sequencing the genomes of 1000 actinobacteria strains.</title>
        <authorList>
            <person name="Klenk H.-P."/>
        </authorList>
    </citation>
    <scope>NUCLEOTIDE SEQUENCE [LARGE SCALE GENOMIC DNA]</scope>
    <source>
        <strain evidence="2 3">DSM 45298</strain>
    </source>
</reference>
<evidence type="ECO:0000256" key="1">
    <source>
        <dbReference type="SAM" id="Phobius"/>
    </source>
</evidence>
<dbReference type="GO" id="GO:0051751">
    <property type="term" value="F:alpha-1,4-mannosyltransferase activity"/>
    <property type="evidence" value="ECO:0007669"/>
    <property type="project" value="InterPro"/>
</dbReference>
<comment type="caution">
    <text evidence="2">The sequence shown here is derived from an EMBL/GenBank/DDBJ whole genome shotgun (WGS) entry which is preliminary data.</text>
</comment>
<accession>A0A840EV35</accession>
<organism evidence="2 3">
    <name type="scientific">Gordonia humi</name>
    <dbReference type="NCBI Taxonomy" id="686429"/>
    <lineage>
        <taxon>Bacteria</taxon>
        <taxon>Bacillati</taxon>
        <taxon>Actinomycetota</taxon>
        <taxon>Actinomycetes</taxon>
        <taxon>Mycobacteriales</taxon>
        <taxon>Gordoniaceae</taxon>
        <taxon>Gordonia</taxon>
    </lineage>
</organism>
<feature type="transmembrane region" description="Helical" evidence="1">
    <location>
        <begin position="248"/>
        <end position="269"/>
    </location>
</feature>
<sequence length="488" mass="52696">MPSQRAVPGPGCLKFGERVLVLTISLLATAVTVSWGLHAKFICGGPTFDAAGRSSGFPQGPRGTIIPCYSDLMQLWTTRGLDQHLLPYVHGGIDAHGHLFGGVVEYPVLSGMLIWLGSLGAHSDLSFLLHSAAILAPFAFATTALLACMTRWWAMLWAAAPPLVLYSFHNWELPVVFTSVAAVAVVTYGRSLHPETGRPRLRLRTSAVCAAVLLGIGFSLKIYPGLFVLPLAVYVLTANGRGRRALDWAGAAWVAGAAIVTVAATQLPFMVAGYDGWKAALDFQGRRQADATTNGIWYWGLRYLLDGDTPAYRSAVDIGSPLLIVAGISLALWIGVRRLRRDGTYPWLQVAAAMLAVFMLFHKVHSPQYTLWILPFFVMLTVRWQLIAVYLIADVAMDLSVFRFLGMAHSADRDAAWSIWVVGATSWIHVVCLAVFVVMFARARIREPLASYLASTGAPSGPLTRLALADAARSPAAAETGCSSSQTT</sequence>
<keyword evidence="3" id="KW-1185">Reference proteome</keyword>
<dbReference type="InterPro" id="IPR007704">
    <property type="entry name" value="PIG-M"/>
</dbReference>
<dbReference type="RefSeq" id="WP_183369418.1">
    <property type="nucleotide sequence ID" value="NZ_BAABHL010000105.1"/>
</dbReference>
<dbReference type="GO" id="GO:0016020">
    <property type="term" value="C:membrane"/>
    <property type="evidence" value="ECO:0007669"/>
    <property type="project" value="InterPro"/>
</dbReference>
<gene>
    <name evidence="2" type="ORF">BKA16_000766</name>
</gene>
<keyword evidence="1" id="KW-1133">Transmembrane helix</keyword>
<dbReference type="GO" id="GO:0004376">
    <property type="term" value="F:GPI mannosyltransferase activity"/>
    <property type="evidence" value="ECO:0007669"/>
    <property type="project" value="InterPro"/>
</dbReference>
<feature type="transmembrane region" description="Helical" evidence="1">
    <location>
        <begin position="369"/>
        <end position="393"/>
    </location>
</feature>
<feature type="transmembrane region" description="Helical" evidence="1">
    <location>
        <begin position="173"/>
        <end position="189"/>
    </location>
</feature>
<keyword evidence="1" id="KW-0812">Transmembrane</keyword>
<dbReference type="GO" id="GO:0006506">
    <property type="term" value="P:GPI anchor biosynthetic process"/>
    <property type="evidence" value="ECO:0007669"/>
    <property type="project" value="InterPro"/>
</dbReference>
<feature type="transmembrane region" description="Helical" evidence="1">
    <location>
        <begin position="95"/>
        <end position="116"/>
    </location>
</feature>
<evidence type="ECO:0000313" key="2">
    <source>
        <dbReference type="EMBL" id="MBB4134214.1"/>
    </source>
</evidence>
<dbReference type="EMBL" id="JACIFP010000001">
    <property type="protein sequence ID" value="MBB4134214.1"/>
    <property type="molecule type" value="Genomic_DNA"/>
</dbReference>
<dbReference type="Proteomes" id="UP000551501">
    <property type="component" value="Unassembled WGS sequence"/>
</dbReference>
<feature type="transmembrane region" description="Helical" evidence="1">
    <location>
        <begin position="345"/>
        <end position="362"/>
    </location>
</feature>
<feature type="transmembrane region" description="Helical" evidence="1">
    <location>
        <begin position="20"/>
        <end position="38"/>
    </location>
</feature>
<protein>
    <submittedName>
        <fullName evidence="2">Putative membrane protein</fullName>
    </submittedName>
</protein>
<proteinExistence type="predicted"/>
<dbReference type="AlphaFoldDB" id="A0A840EV35"/>
<feature type="transmembrane region" description="Helical" evidence="1">
    <location>
        <begin position="417"/>
        <end position="441"/>
    </location>
</feature>
<feature type="transmembrane region" description="Helical" evidence="1">
    <location>
        <begin position="210"/>
        <end position="236"/>
    </location>
</feature>